<evidence type="ECO:0000256" key="2">
    <source>
        <dbReference type="ARBA" id="ARBA00023315"/>
    </source>
</evidence>
<accession>A0A7X9RK14</accession>
<evidence type="ECO:0000256" key="3">
    <source>
        <dbReference type="ARBA" id="ARBA00038502"/>
    </source>
</evidence>
<sequence>MKITTERLLLRPWKDSDAANLYQYAKDPQVGPRAGWPPHESQAQSLAIIQTVLRDPYSFAVCLKESGEMIGAIGFHDSHSPHIHPENHEKELGYWLGVPFWGQGLMPEAIEAMLAFGFEELLLNAIWCGYYEGNEQSKRAQEKCGFTYHHTLANVDVPLLKEVRTEHFTRLIKEEWQAKRGKYNGSSQTI</sequence>
<dbReference type="GO" id="GO:0008999">
    <property type="term" value="F:protein-N-terminal-alanine acetyltransferase activity"/>
    <property type="evidence" value="ECO:0007669"/>
    <property type="project" value="TreeGrafter"/>
</dbReference>
<protein>
    <submittedName>
        <fullName evidence="5">GNAT family N-acetyltransferase</fullName>
    </submittedName>
</protein>
<evidence type="ECO:0000313" key="5">
    <source>
        <dbReference type="EMBL" id="NME48688.1"/>
    </source>
</evidence>
<keyword evidence="2" id="KW-0012">Acyltransferase</keyword>
<reference evidence="5 6" key="1">
    <citation type="submission" date="2020-04" db="EMBL/GenBank/DDBJ databases">
        <authorList>
            <person name="Hitch T.C.A."/>
            <person name="Wylensek D."/>
            <person name="Clavel T."/>
        </authorList>
    </citation>
    <scope>NUCLEOTIDE SEQUENCE [LARGE SCALE GENOMIC DNA]</scope>
    <source>
        <strain evidence="5 6">WCA-380-WT-3C</strain>
    </source>
</reference>
<evidence type="ECO:0000313" key="6">
    <source>
        <dbReference type="Proteomes" id="UP000588071"/>
    </source>
</evidence>
<comment type="caution">
    <text evidence="5">The sequence shown here is derived from an EMBL/GenBank/DDBJ whole genome shotgun (WGS) entry which is preliminary data.</text>
</comment>
<dbReference type="RefSeq" id="WP_168929992.1">
    <property type="nucleotide sequence ID" value="NZ_JABAFV010000001.1"/>
</dbReference>
<feature type="domain" description="N-acetyltransferase" evidence="4">
    <location>
        <begin position="8"/>
        <end position="164"/>
    </location>
</feature>
<dbReference type="SUPFAM" id="SSF55729">
    <property type="entry name" value="Acyl-CoA N-acyltransferases (Nat)"/>
    <property type="match status" value="1"/>
</dbReference>
<dbReference type="AlphaFoldDB" id="A0A7X9RK14"/>
<dbReference type="Pfam" id="PF13302">
    <property type="entry name" value="Acetyltransf_3"/>
    <property type="match status" value="1"/>
</dbReference>
<dbReference type="Proteomes" id="UP000588071">
    <property type="component" value="Unassembled WGS sequence"/>
</dbReference>
<evidence type="ECO:0000256" key="1">
    <source>
        <dbReference type="ARBA" id="ARBA00022679"/>
    </source>
</evidence>
<dbReference type="PROSITE" id="PS51186">
    <property type="entry name" value="GNAT"/>
    <property type="match status" value="1"/>
</dbReference>
<gene>
    <name evidence="5" type="ORF">HF857_00140</name>
</gene>
<dbReference type="InterPro" id="IPR016181">
    <property type="entry name" value="Acyl_CoA_acyltransferase"/>
</dbReference>
<dbReference type="InterPro" id="IPR000182">
    <property type="entry name" value="GNAT_dom"/>
</dbReference>
<dbReference type="GO" id="GO:0005737">
    <property type="term" value="C:cytoplasm"/>
    <property type="evidence" value="ECO:0007669"/>
    <property type="project" value="TreeGrafter"/>
</dbReference>
<dbReference type="Gene3D" id="3.40.630.30">
    <property type="match status" value="1"/>
</dbReference>
<dbReference type="InterPro" id="IPR051531">
    <property type="entry name" value="N-acetyltransferase"/>
</dbReference>
<proteinExistence type="inferred from homology"/>
<evidence type="ECO:0000259" key="4">
    <source>
        <dbReference type="PROSITE" id="PS51186"/>
    </source>
</evidence>
<dbReference type="EMBL" id="JABAFV010000001">
    <property type="protein sequence ID" value="NME48688.1"/>
    <property type="molecule type" value="Genomic_DNA"/>
</dbReference>
<keyword evidence="1 5" id="KW-0808">Transferase</keyword>
<dbReference type="PANTHER" id="PTHR43792">
    <property type="entry name" value="GNAT FAMILY, PUTATIVE (AFU_ORTHOLOGUE AFUA_3G00765)-RELATED-RELATED"/>
    <property type="match status" value="1"/>
</dbReference>
<name>A0A7X9RK14_9ENTE</name>
<comment type="similarity">
    <text evidence="3">Belongs to the acetyltransferase family. RimJ subfamily.</text>
</comment>
<organism evidence="5 6">
    <name type="scientific">Enterococcus cecorum</name>
    <dbReference type="NCBI Taxonomy" id="44008"/>
    <lineage>
        <taxon>Bacteria</taxon>
        <taxon>Bacillati</taxon>
        <taxon>Bacillota</taxon>
        <taxon>Bacilli</taxon>
        <taxon>Lactobacillales</taxon>
        <taxon>Enterococcaceae</taxon>
        <taxon>Enterococcus</taxon>
    </lineage>
</organism>
<dbReference type="PANTHER" id="PTHR43792:SF8">
    <property type="entry name" value="[RIBOSOMAL PROTEIN US5]-ALANINE N-ACETYLTRANSFERASE"/>
    <property type="match status" value="1"/>
</dbReference>